<reference evidence="3" key="1">
    <citation type="submission" date="2009-09" db="EMBL/GenBank/DDBJ databases">
        <title>The complete genome of Kribbella flavida DSM 17836.</title>
        <authorList>
            <consortium name="US DOE Joint Genome Institute (JGI-PGF)"/>
            <person name="Lucas S."/>
            <person name="Copeland A."/>
            <person name="Lapidus A."/>
            <person name="Glavina del Rio T."/>
            <person name="Dalin E."/>
            <person name="Tice H."/>
            <person name="Bruce D."/>
            <person name="Goodwin L."/>
            <person name="Pitluck S."/>
            <person name="Kyrpides N."/>
            <person name="Mavromatis K."/>
            <person name="Ivanova N."/>
            <person name="Saunders E."/>
            <person name="Brettin T."/>
            <person name="Detter J.C."/>
            <person name="Han C."/>
            <person name="Larimer F."/>
            <person name="Land M."/>
            <person name="Hauser L."/>
            <person name="Markowitz V."/>
            <person name="Cheng J.-F."/>
            <person name="Hugenholtz P."/>
            <person name="Woyke T."/>
            <person name="Wu D."/>
            <person name="Pukall R."/>
            <person name="Klenk H.-P."/>
            <person name="Eisen J.A."/>
        </authorList>
    </citation>
    <scope>NUCLEOTIDE SEQUENCE [LARGE SCALE GENOMIC DNA]</scope>
    <source>
        <strain evidence="3">DSM 17836 / JCM 10339 / NBRC 14399</strain>
    </source>
</reference>
<keyword evidence="1" id="KW-0472">Membrane</keyword>
<name>D2PQZ7_KRIFD</name>
<dbReference type="EMBL" id="CP001736">
    <property type="protein sequence ID" value="ADB31130.1"/>
    <property type="molecule type" value="Genomic_DNA"/>
</dbReference>
<organism evidence="2 3">
    <name type="scientific">Kribbella flavida (strain DSM 17836 / JCM 10339 / NBRC 14399)</name>
    <dbReference type="NCBI Taxonomy" id="479435"/>
    <lineage>
        <taxon>Bacteria</taxon>
        <taxon>Bacillati</taxon>
        <taxon>Actinomycetota</taxon>
        <taxon>Actinomycetes</taxon>
        <taxon>Propionibacteriales</taxon>
        <taxon>Kribbellaceae</taxon>
        <taxon>Kribbella</taxon>
    </lineage>
</organism>
<keyword evidence="1" id="KW-0812">Transmembrane</keyword>
<accession>D2PQZ7</accession>
<reference evidence="2 3" key="2">
    <citation type="journal article" date="2010" name="Stand. Genomic Sci.">
        <title>Complete genome sequence of Kribbella flavida type strain (IFO 14399).</title>
        <authorList>
            <person name="Pukall R."/>
            <person name="Lapidus A."/>
            <person name="Glavina Del Rio T."/>
            <person name="Copeland A."/>
            <person name="Tice H."/>
            <person name="Cheng J.-F."/>
            <person name="Lucas S."/>
            <person name="Chen F."/>
            <person name="Nolan M."/>
            <person name="LaButti K."/>
            <person name="Pati A."/>
            <person name="Ivanova N."/>
            <person name="Mavrommatis K."/>
            <person name="Mikhailova N."/>
            <person name="Pitluck S."/>
            <person name="Bruce D."/>
            <person name="Goodwin L."/>
            <person name="Land M."/>
            <person name="Hauser L."/>
            <person name="Chang Y.-J."/>
            <person name="Jeffries C.D."/>
            <person name="Chen A."/>
            <person name="Palaniappan K."/>
            <person name="Chain P."/>
            <person name="Rohde M."/>
            <person name="Goeker M."/>
            <person name="Bristow J."/>
            <person name="Eisen J.A."/>
            <person name="Markowitz V."/>
            <person name="Hugenholtz P."/>
            <person name="Kyrpides N.C."/>
            <person name="Klenk H.-P."/>
            <person name="Brettin T."/>
        </authorList>
    </citation>
    <scope>NUCLEOTIDE SEQUENCE [LARGE SCALE GENOMIC DNA]</scope>
    <source>
        <strain evidence="3">DSM 17836 / JCM 10339 / NBRC 14399</strain>
    </source>
</reference>
<evidence type="ECO:0000313" key="2">
    <source>
        <dbReference type="EMBL" id="ADB31130.1"/>
    </source>
</evidence>
<dbReference type="KEGG" id="kfl:Kfla_2041"/>
<dbReference type="AlphaFoldDB" id="D2PQZ7"/>
<feature type="transmembrane region" description="Helical" evidence="1">
    <location>
        <begin position="30"/>
        <end position="48"/>
    </location>
</feature>
<proteinExistence type="predicted"/>
<keyword evidence="3" id="KW-1185">Reference proteome</keyword>
<gene>
    <name evidence="2" type="ordered locus">Kfla_2041</name>
</gene>
<evidence type="ECO:0000256" key="1">
    <source>
        <dbReference type="SAM" id="Phobius"/>
    </source>
</evidence>
<sequence length="58" mass="6026">MRIWGLLLLGCLFVAVGTYLAVQGKVAQGAIGVIFGSIGLLAAAVGLVRSNRRDRAGR</sequence>
<protein>
    <submittedName>
        <fullName evidence="2">Uncharacterized protein</fullName>
    </submittedName>
</protein>
<dbReference type="Proteomes" id="UP000007967">
    <property type="component" value="Chromosome"/>
</dbReference>
<evidence type="ECO:0000313" key="3">
    <source>
        <dbReference type="Proteomes" id="UP000007967"/>
    </source>
</evidence>
<dbReference type="HOGENOM" id="CLU_2973556_0_0_11"/>
<keyword evidence="1" id="KW-1133">Transmembrane helix</keyword>
<dbReference type="RefSeq" id="WP_012919686.1">
    <property type="nucleotide sequence ID" value="NC_013729.1"/>
</dbReference>